<dbReference type="InterPro" id="IPR012337">
    <property type="entry name" value="RNaseH-like_sf"/>
</dbReference>
<protein>
    <submittedName>
        <fullName evidence="1">Uncharacterized protein</fullName>
    </submittedName>
</protein>
<dbReference type="EMBL" id="KZ293672">
    <property type="protein sequence ID" value="PBK88602.1"/>
    <property type="molecule type" value="Genomic_DNA"/>
</dbReference>
<dbReference type="AlphaFoldDB" id="A0A2H3DB12"/>
<dbReference type="Proteomes" id="UP000217790">
    <property type="component" value="Unassembled WGS sequence"/>
</dbReference>
<dbReference type="InParanoid" id="A0A2H3DB12"/>
<reference evidence="2" key="1">
    <citation type="journal article" date="2017" name="Nat. Ecol. Evol.">
        <title>Genome expansion and lineage-specific genetic innovations in the forest pathogenic fungi Armillaria.</title>
        <authorList>
            <person name="Sipos G."/>
            <person name="Prasanna A.N."/>
            <person name="Walter M.C."/>
            <person name="O'Connor E."/>
            <person name="Balint B."/>
            <person name="Krizsan K."/>
            <person name="Kiss B."/>
            <person name="Hess J."/>
            <person name="Varga T."/>
            <person name="Slot J."/>
            <person name="Riley R."/>
            <person name="Boka B."/>
            <person name="Rigling D."/>
            <person name="Barry K."/>
            <person name="Lee J."/>
            <person name="Mihaltcheva S."/>
            <person name="LaButti K."/>
            <person name="Lipzen A."/>
            <person name="Waldron R."/>
            <person name="Moloney N.M."/>
            <person name="Sperisen C."/>
            <person name="Kredics L."/>
            <person name="Vagvoelgyi C."/>
            <person name="Patrignani A."/>
            <person name="Fitzpatrick D."/>
            <person name="Nagy I."/>
            <person name="Doyle S."/>
            <person name="Anderson J.B."/>
            <person name="Grigoriev I.V."/>
            <person name="Gueldener U."/>
            <person name="Muensterkoetter M."/>
            <person name="Nagy L.G."/>
        </authorList>
    </citation>
    <scope>NUCLEOTIDE SEQUENCE [LARGE SCALE GENOMIC DNA]</scope>
    <source>
        <strain evidence="2">Ar21-2</strain>
    </source>
</reference>
<sequence>WLTQGTVLQHALELHPTLDLLCNDSNWTPNRKKGIAKFKLNDDQWLFLEQLEPMLIVFIPLFDSLINKFEDFISNEDLFAGVQAAAICGWAIICKYYSKTDDSIMYRMAMMMHPAYKMEYFQEKEWEPEWIDKCYNIVWSVLMQHYKLAAAAIAPKEKQVYTLLCNYSLILILAIEKGDFFQ</sequence>
<evidence type="ECO:0000313" key="2">
    <source>
        <dbReference type="Proteomes" id="UP000217790"/>
    </source>
</evidence>
<keyword evidence="2" id="KW-1185">Reference proteome</keyword>
<organism evidence="1 2">
    <name type="scientific">Armillaria gallica</name>
    <name type="common">Bulbous honey fungus</name>
    <name type="synonym">Armillaria bulbosa</name>
    <dbReference type="NCBI Taxonomy" id="47427"/>
    <lineage>
        <taxon>Eukaryota</taxon>
        <taxon>Fungi</taxon>
        <taxon>Dikarya</taxon>
        <taxon>Basidiomycota</taxon>
        <taxon>Agaricomycotina</taxon>
        <taxon>Agaricomycetes</taxon>
        <taxon>Agaricomycetidae</taxon>
        <taxon>Agaricales</taxon>
        <taxon>Marasmiineae</taxon>
        <taxon>Physalacriaceae</taxon>
        <taxon>Armillaria</taxon>
    </lineage>
</organism>
<dbReference type="SUPFAM" id="SSF53098">
    <property type="entry name" value="Ribonuclease H-like"/>
    <property type="match status" value="1"/>
</dbReference>
<proteinExistence type="predicted"/>
<gene>
    <name evidence="1" type="ORF">ARMGADRAFT_937067</name>
</gene>
<name>A0A2H3DB12_ARMGA</name>
<accession>A0A2H3DB12</accession>
<evidence type="ECO:0000313" key="1">
    <source>
        <dbReference type="EMBL" id="PBK88602.1"/>
    </source>
</evidence>
<dbReference type="OrthoDB" id="3359487at2759"/>
<feature type="non-terminal residue" evidence="1">
    <location>
        <position position="1"/>
    </location>
</feature>